<gene>
    <name evidence="6" type="ORF">BKH27_04700</name>
</gene>
<dbReference type="SUPFAM" id="SSF46689">
    <property type="entry name" value="Homeodomain-like"/>
    <property type="match status" value="1"/>
</dbReference>
<dbReference type="InterPro" id="IPR001647">
    <property type="entry name" value="HTH_TetR"/>
</dbReference>
<evidence type="ECO:0000256" key="1">
    <source>
        <dbReference type="ARBA" id="ARBA00023015"/>
    </source>
</evidence>
<dbReference type="PRINTS" id="PR00455">
    <property type="entry name" value="HTHTETR"/>
</dbReference>
<dbReference type="InterPro" id="IPR050109">
    <property type="entry name" value="HTH-type_TetR-like_transc_reg"/>
</dbReference>
<name>A0A1Q8W058_9ACTO</name>
<dbReference type="GO" id="GO:0003700">
    <property type="term" value="F:DNA-binding transcription factor activity"/>
    <property type="evidence" value="ECO:0007669"/>
    <property type="project" value="TreeGrafter"/>
</dbReference>
<feature type="DNA-binding region" description="H-T-H motif" evidence="4">
    <location>
        <begin position="26"/>
        <end position="45"/>
    </location>
</feature>
<evidence type="ECO:0000256" key="2">
    <source>
        <dbReference type="ARBA" id="ARBA00023125"/>
    </source>
</evidence>
<dbReference type="PANTHER" id="PTHR30055:SF234">
    <property type="entry name" value="HTH-TYPE TRANSCRIPTIONAL REGULATOR BETI"/>
    <property type="match status" value="1"/>
</dbReference>
<evidence type="ECO:0000256" key="4">
    <source>
        <dbReference type="PROSITE-ProRule" id="PRU00335"/>
    </source>
</evidence>
<dbReference type="InterPro" id="IPR009057">
    <property type="entry name" value="Homeodomain-like_sf"/>
</dbReference>
<keyword evidence="1" id="KW-0805">Transcription regulation</keyword>
<feature type="domain" description="HTH tetR-type" evidence="5">
    <location>
        <begin position="3"/>
        <end position="63"/>
    </location>
</feature>
<comment type="caution">
    <text evidence="6">The sequence shown here is derived from an EMBL/GenBank/DDBJ whole genome shotgun (WGS) entry which is preliminary data.</text>
</comment>
<dbReference type="Gene3D" id="1.10.357.10">
    <property type="entry name" value="Tetracycline Repressor, domain 2"/>
    <property type="match status" value="1"/>
</dbReference>
<accession>A0A1Q8W058</accession>
<dbReference type="Pfam" id="PF00440">
    <property type="entry name" value="TetR_N"/>
    <property type="match status" value="1"/>
</dbReference>
<protein>
    <submittedName>
        <fullName evidence="6">TetR family transcriptional regulator</fullName>
    </submittedName>
</protein>
<reference evidence="6 7" key="1">
    <citation type="submission" date="2016-12" db="EMBL/GenBank/DDBJ databases">
        <title>Genomic comparison of strains in the 'Actinomyces naeslundii' group.</title>
        <authorList>
            <person name="Mughal S.R."/>
            <person name="Do T."/>
            <person name="Gilbert S.C."/>
            <person name="Witherden E.A."/>
            <person name="Didelot X."/>
            <person name="Beighton D."/>
        </authorList>
    </citation>
    <scope>NUCLEOTIDE SEQUENCE [LARGE SCALE GENOMIC DNA]</scope>
    <source>
        <strain evidence="6 7">MMRCO6-1</strain>
    </source>
</reference>
<organism evidence="6 7">
    <name type="scientific">Actinomyces oris</name>
    <dbReference type="NCBI Taxonomy" id="544580"/>
    <lineage>
        <taxon>Bacteria</taxon>
        <taxon>Bacillati</taxon>
        <taxon>Actinomycetota</taxon>
        <taxon>Actinomycetes</taxon>
        <taxon>Actinomycetales</taxon>
        <taxon>Actinomycetaceae</taxon>
        <taxon>Actinomyces</taxon>
    </lineage>
</organism>
<dbReference type="GO" id="GO:0000976">
    <property type="term" value="F:transcription cis-regulatory region binding"/>
    <property type="evidence" value="ECO:0007669"/>
    <property type="project" value="TreeGrafter"/>
</dbReference>
<proteinExistence type="predicted"/>
<evidence type="ECO:0000313" key="6">
    <source>
        <dbReference type="EMBL" id="OLO54276.1"/>
    </source>
</evidence>
<evidence type="ECO:0000313" key="7">
    <source>
        <dbReference type="Proteomes" id="UP000185772"/>
    </source>
</evidence>
<dbReference type="PROSITE" id="PS50977">
    <property type="entry name" value="HTH_TETR_2"/>
    <property type="match status" value="1"/>
</dbReference>
<evidence type="ECO:0000259" key="5">
    <source>
        <dbReference type="PROSITE" id="PS50977"/>
    </source>
</evidence>
<keyword evidence="3" id="KW-0804">Transcription</keyword>
<keyword evidence="2 4" id="KW-0238">DNA-binding</keyword>
<dbReference type="RefSeq" id="WP_070659002.1">
    <property type="nucleotide sequence ID" value="NZ_MSKM01000014.1"/>
</dbReference>
<evidence type="ECO:0000256" key="3">
    <source>
        <dbReference type="ARBA" id="ARBA00023163"/>
    </source>
</evidence>
<dbReference type="EMBL" id="MSKM01000014">
    <property type="protein sequence ID" value="OLO54276.1"/>
    <property type="molecule type" value="Genomic_DNA"/>
</dbReference>
<dbReference type="PANTHER" id="PTHR30055">
    <property type="entry name" value="HTH-TYPE TRANSCRIPTIONAL REGULATOR RUTR"/>
    <property type="match status" value="1"/>
</dbReference>
<dbReference type="AlphaFoldDB" id="A0A1Q8W058"/>
<sequence>MRPSKRDRIITGALELAHRDGFDALTFDALAEHVGLTRGGVIYHFRTKTDLLEGIAAAFQERWRAAALEALGKPLEEASRAERIEALARSVLDGEILPGEVSFILSATPEAEMLKETWNTLRREWLGEIRELSAMQRVALLAVDGWWANRAFDTDRQGPDEPAIADLIVSLARGEAGDGGRQ</sequence>
<dbReference type="Proteomes" id="UP000185772">
    <property type="component" value="Unassembled WGS sequence"/>
</dbReference>